<dbReference type="RefSeq" id="WP_057002096.1">
    <property type="nucleotide sequence ID" value="NZ_FNSH01000001.1"/>
</dbReference>
<dbReference type="Gene3D" id="3.40.50.300">
    <property type="entry name" value="P-loop containing nucleotide triphosphate hydrolases"/>
    <property type="match status" value="2"/>
</dbReference>
<dbReference type="SMART" id="SM00487">
    <property type="entry name" value="DEXDc"/>
    <property type="match status" value="1"/>
</dbReference>
<evidence type="ECO:0000256" key="1">
    <source>
        <dbReference type="ARBA" id="ARBA00022741"/>
    </source>
</evidence>
<gene>
    <name evidence="7" type="ORF">SAMN04489746_0837</name>
</gene>
<proteinExistence type="predicted"/>
<dbReference type="InterPro" id="IPR011545">
    <property type="entry name" value="DEAD/DEAH_box_helicase_dom"/>
</dbReference>
<keyword evidence="2" id="KW-0378">Hydrolase</keyword>
<dbReference type="InterPro" id="IPR001650">
    <property type="entry name" value="Helicase_C-like"/>
</dbReference>
<dbReference type="PROSITE" id="PS51192">
    <property type="entry name" value="HELICASE_ATP_BIND_1"/>
    <property type="match status" value="1"/>
</dbReference>
<dbReference type="Pfam" id="PF00270">
    <property type="entry name" value="DEAD"/>
    <property type="match status" value="1"/>
</dbReference>
<dbReference type="GO" id="GO:0003676">
    <property type="term" value="F:nucleic acid binding"/>
    <property type="evidence" value="ECO:0007669"/>
    <property type="project" value="InterPro"/>
</dbReference>
<dbReference type="Pfam" id="PF00271">
    <property type="entry name" value="Helicase_C"/>
    <property type="match status" value="1"/>
</dbReference>
<dbReference type="SMART" id="SM00490">
    <property type="entry name" value="HELICc"/>
    <property type="match status" value="1"/>
</dbReference>
<evidence type="ECO:0000256" key="4">
    <source>
        <dbReference type="ARBA" id="ARBA00022840"/>
    </source>
</evidence>
<dbReference type="InterPro" id="IPR050474">
    <property type="entry name" value="Hel308_SKI2-like"/>
</dbReference>
<organism evidence="7 8">
    <name type="scientific">Atopobium minutum</name>
    <dbReference type="NCBI Taxonomy" id="1381"/>
    <lineage>
        <taxon>Bacteria</taxon>
        <taxon>Bacillati</taxon>
        <taxon>Actinomycetota</taxon>
        <taxon>Coriobacteriia</taxon>
        <taxon>Coriobacteriales</taxon>
        <taxon>Atopobiaceae</taxon>
        <taxon>Atopobium</taxon>
    </lineage>
</organism>
<dbReference type="InterPro" id="IPR027417">
    <property type="entry name" value="P-loop_NTPase"/>
</dbReference>
<keyword evidence="1" id="KW-0547">Nucleotide-binding</keyword>
<keyword evidence="4" id="KW-0067">ATP-binding</keyword>
<evidence type="ECO:0000259" key="6">
    <source>
        <dbReference type="PROSITE" id="PS51194"/>
    </source>
</evidence>
<dbReference type="GO" id="GO:0004386">
    <property type="term" value="F:helicase activity"/>
    <property type="evidence" value="ECO:0007669"/>
    <property type="project" value="UniProtKB-KW"/>
</dbReference>
<evidence type="ECO:0000313" key="8">
    <source>
        <dbReference type="Proteomes" id="UP000183687"/>
    </source>
</evidence>
<dbReference type="PANTHER" id="PTHR47961:SF6">
    <property type="entry name" value="DNA-DIRECTED DNA POLYMERASE"/>
    <property type="match status" value="1"/>
</dbReference>
<dbReference type="GO" id="GO:0005524">
    <property type="term" value="F:ATP binding"/>
    <property type="evidence" value="ECO:0007669"/>
    <property type="project" value="UniProtKB-KW"/>
</dbReference>
<sequence length="883" mass="101724">MSDDKVKLGEAIFNSISENEYLNKLYEKALLSYAQKTLSMPIDNNSLNSTELHDLLRFADLLSKSNHATKYEEHKMWAQEIIVLLNFLFPDNKNIKAFGGSVFSNTDNTRGISILNTDFEDPFILSRLFQEYKKSYLRIPSQENMHFFSAQKQAYDHLNDKYFSYSAPTSMGKSFLMRMFIKEQITNEKHQNFAIIVPTKALINEVSQKIIREDLNDLLSKKNYKVITASTDIALEGKHDFVYVLTPERLLYMLIAHPNLKIDYLFIDEAHKLSAKNGRAPFYYKVVDMLRKRKCPPKFIFASPNIPNPEVYLRLLTDISEGDVSALKTSFSPVTQIKFLLDLKNKKMSVYNQHSKNLIEVADVKSGNIQLADFLQIVESQNRSSDIPNHHQTIVYFNSKSKAVNTAKNFADRLNDLNDKDLNALSNDIATSVHKDYYLADIIKKGIAYHIGYLPSSIRMRIEDLFRAGKITTLFCTSTLLEGVNLPADNLFITTKKVFTRKMTPVDFKNLIGRVGRIEYNLYGNVIFVTESDDKSESSEYVDMLKTDVPTQLLSIEAGAGVLTKPERKYIVNTLKSGSVVIEKRKNNQSEESYELTRKFGLILAKDIVTNNNSFVRQSFSDLLTPTDEKNIKSKLNENGFVPDDDINISSDQTAALSKAIIDGLQYPQRSDGHFHYTDIMEFLEKLCTIFKWEQYEFSTLGKVTNGQHKKLSWYGVLLMQWISGLGLNNIINEGIDYHREHPDNFWISKTQIVTYQDTIEFRNILFADTLEVIDNIILFRLSNYFLKFSNEYKRIHKVTSFSNGWYEYVEYGTTNAETIMLQRIGFSRETATYLKRHKEYLINAENGQCKLKRTLLECPNISVRNEAQNMILNMPEVFAHKI</sequence>
<keyword evidence="3 7" id="KW-0347">Helicase</keyword>
<dbReference type="GO" id="GO:0016787">
    <property type="term" value="F:hydrolase activity"/>
    <property type="evidence" value="ECO:0007669"/>
    <property type="project" value="UniProtKB-KW"/>
</dbReference>
<evidence type="ECO:0000256" key="2">
    <source>
        <dbReference type="ARBA" id="ARBA00022801"/>
    </source>
</evidence>
<dbReference type="InterPro" id="IPR014001">
    <property type="entry name" value="Helicase_ATP-bd"/>
</dbReference>
<dbReference type="PROSITE" id="PS51194">
    <property type="entry name" value="HELICASE_CTER"/>
    <property type="match status" value="1"/>
</dbReference>
<evidence type="ECO:0000313" key="7">
    <source>
        <dbReference type="EMBL" id="SEB66682.1"/>
    </source>
</evidence>
<dbReference type="AlphaFoldDB" id="A0AB38A6G7"/>
<feature type="domain" description="Helicase ATP-binding" evidence="5">
    <location>
        <begin position="154"/>
        <end position="324"/>
    </location>
</feature>
<reference evidence="7 8" key="1">
    <citation type="submission" date="2016-10" db="EMBL/GenBank/DDBJ databases">
        <authorList>
            <person name="Varghese N."/>
            <person name="Submissions S."/>
        </authorList>
    </citation>
    <scope>NUCLEOTIDE SEQUENCE [LARGE SCALE GENOMIC DNA]</scope>
    <source>
        <strain evidence="7 8">DSM 20586</strain>
    </source>
</reference>
<protein>
    <submittedName>
        <fullName evidence="7">Replicative superfamily II helicase</fullName>
    </submittedName>
</protein>
<comment type="caution">
    <text evidence="7">The sequence shown here is derived from an EMBL/GenBank/DDBJ whole genome shotgun (WGS) entry which is preliminary data.</text>
</comment>
<name>A0AB38A6G7_9ACTN</name>
<dbReference type="SUPFAM" id="SSF52540">
    <property type="entry name" value="P-loop containing nucleoside triphosphate hydrolases"/>
    <property type="match status" value="2"/>
</dbReference>
<evidence type="ECO:0000256" key="3">
    <source>
        <dbReference type="ARBA" id="ARBA00022806"/>
    </source>
</evidence>
<dbReference type="Proteomes" id="UP000183687">
    <property type="component" value="Unassembled WGS sequence"/>
</dbReference>
<feature type="domain" description="Helicase C-terminal" evidence="6">
    <location>
        <begin position="370"/>
        <end position="571"/>
    </location>
</feature>
<dbReference type="EMBL" id="FNSH01000001">
    <property type="protein sequence ID" value="SEB66682.1"/>
    <property type="molecule type" value="Genomic_DNA"/>
</dbReference>
<dbReference type="PANTHER" id="PTHR47961">
    <property type="entry name" value="DNA POLYMERASE THETA, PUTATIVE (AFU_ORTHOLOGUE AFUA_1G05260)-RELATED"/>
    <property type="match status" value="1"/>
</dbReference>
<evidence type="ECO:0000259" key="5">
    <source>
        <dbReference type="PROSITE" id="PS51192"/>
    </source>
</evidence>
<accession>A0AB38A6G7</accession>